<sequence length="380" mass="41477">MQVKGVARYIVERLFKRTVEISQGRNVGCIGLVNADGIIDRITPLIDGGLSGLPIRRQLDTITDMSGKSLIEGLVQMPENAVILMTRPGKTGIITDVGGVDVYDRPMIAVGVKRKALAGVGIIYPKPEYFDMATESEEIDIHILAAKTMEEEKEILRNSAVMSLKYLEISGPLEVLDISEQPEIKKEEILQNDWRLPRPEVKSMDKSLAEKLVSRSMAVGQGREVATIAVVNEKGHVEPKGDIVVGGIGYVPSRILASSCVDITGKSLRQIYAHEVPENAVIVHTHPGGTGVMHIGDANAGPGFWGRPIIAVGHDNDGKIHGATVIEVTNRVFELADEDEELGQCFFAARTPQEEADIRNRKFGVAQEYTNLCKPIEIRG</sequence>
<keyword evidence="1" id="KW-0645">Protease</keyword>
<dbReference type="RefSeq" id="WP_013120911.1">
    <property type="nucleotide sequence ID" value="NC_014152.1"/>
</dbReference>
<organism evidence="1 2">
    <name type="scientific">Thermincola potens (strain JR)</name>
    <dbReference type="NCBI Taxonomy" id="635013"/>
    <lineage>
        <taxon>Bacteria</taxon>
        <taxon>Bacillati</taxon>
        <taxon>Bacillota</taxon>
        <taxon>Clostridia</taxon>
        <taxon>Eubacteriales</taxon>
        <taxon>Thermincolaceae</taxon>
        <taxon>Thermincola</taxon>
    </lineage>
</organism>
<dbReference type="EMBL" id="CP002028">
    <property type="protein sequence ID" value="ADG82907.1"/>
    <property type="molecule type" value="Genomic_DNA"/>
</dbReference>
<proteinExistence type="predicted"/>
<protein>
    <submittedName>
        <fullName evidence="1">Peptidase S7, Flavivirus NS3 serine protease</fullName>
    </submittedName>
</protein>
<reference evidence="1 2" key="1">
    <citation type="submission" date="2010-05" db="EMBL/GenBank/DDBJ databases">
        <title>Complete sequence of Thermincola sp. JR.</title>
        <authorList>
            <consortium name="US DOE Joint Genome Institute"/>
            <person name="Lucas S."/>
            <person name="Copeland A."/>
            <person name="Lapidus A."/>
            <person name="Cheng J.-F."/>
            <person name="Bruce D."/>
            <person name="Goodwin L."/>
            <person name="Pitluck S."/>
            <person name="Chertkov O."/>
            <person name="Detter J.C."/>
            <person name="Han C."/>
            <person name="Tapia R."/>
            <person name="Land M."/>
            <person name="Hauser L."/>
            <person name="Kyrpides N."/>
            <person name="Mikhailova N."/>
            <person name="Hazen T.C."/>
            <person name="Woyke T."/>
        </authorList>
    </citation>
    <scope>NUCLEOTIDE SEQUENCE [LARGE SCALE GENOMIC DNA]</scope>
    <source>
        <strain evidence="1 2">JR</strain>
    </source>
</reference>
<evidence type="ECO:0000313" key="2">
    <source>
        <dbReference type="Proteomes" id="UP000002377"/>
    </source>
</evidence>
<keyword evidence="2" id="KW-1185">Reference proteome</keyword>
<keyword evidence="1" id="KW-0378">Hydrolase</keyword>
<evidence type="ECO:0000313" key="1">
    <source>
        <dbReference type="EMBL" id="ADG82907.1"/>
    </source>
</evidence>
<dbReference type="eggNOG" id="ENOG502Z9UQ">
    <property type="taxonomic scope" value="Bacteria"/>
</dbReference>
<accession>D5X8N1</accession>
<dbReference type="GO" id="GO:0006508">
    <property type="term" value="P:proteolysis"/>
    <property type="evidence" value="ECO:0007669"/>
    <property type="project" value="UniProtKB-KW"/>
</dbReference>
<gene>
    <name evidence="1" type="ordered locus">TherJR_2062</name>
</gene>
<dbReference type="KEGG" id="tjr:TherJR_2062"/>
<dbReference type="OrthoDB" id="1805255at2"/>
<dbReference type="STRING" id="635013.TherJR_2062"/>
<dbReference type="HOGENOM" id="CLU_731086_0_0_9"/>
<dbReference type="AlphaFoldDB" id="D5X8N1"/>
<dbReference type="Proteomes" id="UP000002377">
    <property type="component" value="Chromosome"/>
</dbReference>
<name>D5X8N1_THEPJ</name>
<dbReference type="GO" id="GO:0008233">
    <property type="term" value="F:peptidase activity"/>
    <property type="evidence" value="ECO:0007669"/>
    <property type="project" value="UniProtKB-KW"/>
</dbReference>